<dbReference type="InterPro" id="IPR000914">
    <property type="entry name" value="SBP_5_dom"/>
</dbReference>
<dbReference type="PIRSF" id="PIRSF002741">
    <property type="entry name" value="MppA"/>
    <property type="match status" value="1"/>
</dbReference>
<dbReference type="GO" id="GO:0043190">
    <property type="term" value="C:ATP-binding cassette (ABC) transporter complex"/>
    <property type="evidence" value="ECO:0007669"/>
    <property type="project" value="InterPro"/>
</dbReference>
<dbReference type="PANTHER" id="PTHR30290:SF10">
    <property type="entry name" value="PERIPLASMIC OLIGOPEPTIDE-BINDING PROTEIN-RELATED"/>
    <property type="match status" value="1"/>
</dbReference>
<comment type="similarity">
    <text evidence="2">Belongs to the bacterial solute-binding protein 5 family.</text>
</comment>
<evidence type="ECO:0000256" key="4">
    <source>
        <dbReference type="ARBA" id="ARBA00022729"/>
    </source>
</evidence>
<evidence type="ECO:0000256" key="2">
    <source>
        <dbReference type="ARBA" id="ARBA00005695"/>
    </source>
</evidence>
<dbReference type="FunFam" id="3.90.76.10:FF:000001">
    <property type="entry name" value="Oligopeptide ABC transporter substrate-binding protein"/>
    <property type="match status" value="1"/>
</dbReference>
<dbReference type="STRING" id="1245910.OY14_01620"/>
<evidence type="ECO:0000259" key="5">
    <source>
        <dbReference type="Pfam" id="PF00496"/>
    </source>
</evidence>
<dbReference type="KEGG" id="bchi:OY14_01620"/>
<dbReference type="Gene3D" id="3.10.105.10">
    <property type="entry name" value="Dipeptide-binding Protein, Domain 3"/>
    <property type="match status" value="1"/>
</dbReference>
<evidence type="ECO:0000256" key="1">
    <source>
        <dbReference type="ARBA" id="ARBA00004196"/>
    </source>
</evidence>
<dbReference type="FunFam" id="3.10.105.10:FF:000001">
    <property type="entry name" value="Oligopeptide ABC transporter, oligopeptide-binding protein"/>
    <property type="match status" value="1"/>
</dbReference>
<organism evidence="6 7">
    <name type="scientific">Borreliella chilensis</name>
    <dbReference type="NCBI Taxonomy" id="1245910"/>
    <lineage>
        <taxon>Bacteria</taxon>
        <taxon>Pseudomonadati</taxon>
        <taxon>Spirochaetota</taxon>
        <taxon>Spirochaetia</taxon>
        <taxon>Spirochaetales</taxon>
        <taxon>Borreliaceae</taxon>
        <taxon>Borreliella</taxon>
    </lineage>
</organism>
<keyword evidence="4" id="KW-0732">Signal</keyword>
<accession>A0A0A7UVC0</accession>
<dbReference type="GO" id="GO:0030288">
    <property type="term" value="C:outer membrane-bounded periplasmic space"/>
    <property type="evidence" value="ECO:0007669"/>
    <property type="project" value="UniProtKB-ARBA"/>
</dbReference>
<protein>
    <submittedName>
        <fullName evidence="6">ABC transporter substrate-binding protein</fullName>
    </submittedName>
</protein>
<sequence length="528" mass="60346">MKLQKSLFSIIFFLTLLCCNKEKKEEGVSFKISLGSEPSSLDPQLAEDSVASKMLDTMFRGLVTGDPNTGGNKPGLAKSWDISSDGTVYTFNLREKITWSDGVAITAEGIRKSFLRILNKETGSSYAEMVKSAIKNGQKYFEGQVSDSELGIRAINEKTLEITLESPKPYFIDMLVHQSFIPIPIHVTEKYGQSWTSPENMVVSGPFKLKERIPNEKYVLEKNDKYYDSSKVEVQDIVFYTTNDNSTAYKMYENEEIDAIFGSIPPDLIKNLKLRSDYYSSAINALYFYAFNTQIKPLDNVKVRKALTLAIDRETLTYKVLDNGTTPTRRVTPNFSSYSYAKDLELFNTEAAKTLLAEAGYPDGDGFPILKLKYNTSEANKKICEFIQNQWKKNLNITVELENEEWTTYLNTKANGNYEIARAGWVGDYADPLTFLSIFTKGYTQFSSYNYSNSEYNELIKKSDLELDPIKRQDILRKAEEIIIEKDFPIAPIYIYGNSYLFRNDKWTGWNTNISERFDLSQLKLKNK</sequence>
<evidence type="ECO:0000313" key="6">
    <source>
        <dbReference type="EMBL" id="AJA90154.1"/>
    </source>
</evidence>
<evidence type="ECO:0000256" key="3">
    <source>
        <dbReference type="ARBA" id="ARBA00022448"/>
    </source>
</evidence>
<reference evidence="6 7" key="1">
    <citation type="journal article" date="2015" name="Genome Announc.">
        <title>Genome Sequence of Borrelia chilensis VA1, a South American Member of the Lyme Borreliosis Group.</title>
        <authorList>
            <person name="Huang W."/>
            <person name="Ojaimi C."/>
            <person name="Fallon J.T."/>
            <person name="Travisany D."/>
            <person name="Maass A."/>
            <person name="Ivanova L."/>
            <person name="Tomova A."/>
            <person name="Gonzalez-Acuna D."/>
            <person name="Godfrey H.P."/>
            <person name="Cabello F.C."/>
        </authorList>
    </citation>
    <scope>NUCLEOTIDE SEQUENCE [LARGE SCALE GENOMIC DNA]</scope>
    <source>
        <strain evidence="6 7">VA1</strain>
    </source>
</reference>
<dbReference type="GO" id="GO:1904680">
    <property type="term" value="F:peptide transmembrane transporter activity"/>
    <property type="evidence" value="ECO:0007669"/>
    <property type="project" value="TreeGrafter"/>
</dbReference>
<dbReference type="Pfam" id="PF00496">
    <property type="entry name" value="SBP_bac_5"/>
    <property type="match status" value="1"/>
</dbReference>
<keyword evidence="3" id="KW-0813">Transport</keyword>
<name>A0A0A7UVC0_9SPIR</name>
<comment type="subcellular location">
    <subcellularLocation>
        <location evidence="1">Cell envelope</location>
    </subcellularLocation>
</comment>
<dbReference type="AlphaFoldDB" id="A0A0A7UVC0"/>
<dbReference type="CDD" id="cd08504">
    <property type="entry name" value="PBP2_OppA"/>
    <property type="match status" value="1"/>
</dbReference>
<gene>
    <name evidence="6" type="ORF">OY14_01620</name>
</gene>
<dbReference type="GO" id="GO:0015833">
    <property type="term" value="P:peptide transport"/>
    <property type="evidence" value="ECO:0007669"/>
    <property type="project" value="TreeGrafter"/>
</dbReference>
<proteinExistence type="inferred from homology"/>
<feature type="domain" description="Solute-binding protein family 5" evidence="5">
    <location>
        <begin position="73"/>
        <end position="443"/>
    </location>
</feature>
<dbReference type="Gene3D" id="3.90.76.10">
    <property type="entry name" value="Dipeptide-binding Protein, Domain 1"/>
    <property type="match status" value="1"/>
</dbReference>
<dbReference type="PANTHER" id="PTHR30290">
    <property type="entry name" value="PERIPLASMIC BINDING COMPONENT OF ABC TRANSPORTER"/>
    <property type="match status" value="1"/>
</dbReference>
<dbReference type="SUPFAM" id="SSF53850">
    <property type="entry name" value="Periplasmic binding protein-like II"/>
    <property type="match status" value="1"/>
</dbReference>
<dbReference type="InterPro" id="IPR030678">
    <property type="entry name" value="Peptide/Ni-bd"/>
</dbReference>
<evidence type="ECO:0000313" key="7">
    <source>
        <dbReference type="Proteomes" id="UP000030940"/>
    </source>
</evidence>
<dbReference type="Gene3D" id="3.40.190.10">
    <property type="entry name" value="Periplasmic binding protein-like II"/>
    <property type="match status" value="1"/>
</dbReference>
<dbReference type="InterPro" id="IPR039424">
    <property type="entry name" value="SBP_5"/>
</dbReference>
<dbReference type="Proteomes" id="UP000030940">
    <property type="component" value="Chromosome"/>
</dbReference>
<dbReference type="HOGENOM" id="CLU_017028_0_3_12"/>
<dbReference type="EMBL" id="CP009910">
    <property type="protein sequence ID" value="AJA90154.1"/>
    <property type="molecule type" value="Genomic_DNA"/>
</dbReference>
<keyword evidence="7" id="KW-1185">Reference proteome</keyword>